<evidence type="ECO:0000256" key="4">
    <source>
        <dbReference type="ARBA" id="ARBA00022786"/>
    </source>
</evidence>
<organism evidence="7 8">
    <name type="scientific">Papaver somniferum</name>
    <name type="common">Opium poppy</name>
    <dbReference type="NCBI Taxonomy" id="3469"/>
    <lineage>
        <taxon>Eukaryota</taxon>
        <taxon>Viridiplantae</taxon>
        <taxon>Streptophyta</taxon>
        <taxon>Embryophyta</taxon>
        <taxon>Tracheophyta</taxon>
        <taxon>Spermatophyta</taxon>
        <taxon>Magnoliopsida</taxon>
        <taxon>Ranunculales</taxon>
        <taxon>Papaveraceae</taxon>
        <taxon>Papaveroideae</taxon>
        <taxon>Papaver</taxon>
    </lineage>
</organism>
<dbReference type="PANTHER" id="PTHR13931">
    <property type="entry name" value="UBIQUITINATION FACTOR E4"/>
    <property type="match status" value="1"/>
</dbReference>
<evidence type="ECO:0000313" key="8">
    <source>
        <dbReference type="Proteomes" id="UP000316621"/>
    </source>
</evidence>
<dbReference type="EMBL" id="CM010723">
    <property type="protein sequence ID" value="RZC79585.1"/>
    <property type="molecule type" value="Genomic_DNA"/>
</dbReference>
<dbReference type="STRING" id="3469.A0A4Y7L5Y2"/>
<evidence type="ECO:0000313" key="7">
    <source>
        <dbReference type="EMBL" id="RZC79585.1"/>
    </source>
</evidence>
<dbReference type="Pfam" id="PF10408">
    <property type="entry name" value="Ufd2P_core"/>
    <property type="match status" value="1"/>
</dbReference>
<comment type="pathway">
    <text evidence="2">Protein modification; protein ubiquitination.</text>
</comment>
<accession>A0A4Y7L5Y2</accession>
<keyword evidence="4" id="KW-0833">Ubl conjugation pathway</keyword>
<evidence type="ECO:0000259" key="6">
    <source>
        <dbReference type="Pfam" id="PF10408"/>
    </source>
</evidence>
<evidence type="ECO:0000256" key="3">
    <source>
        <dbReference type="ARBA" id="ARBA00022679"/>
    </source>
</evidence>
<dbReference type="GO" id="GO:0036503">
    <property type="term" value="P:ERAD pathway"/>
    <property type="evidence" value="ECO:0007669"/>
    <property type="project" value="InterPro"/>
</dbReference>
<evidence type="ECO:0000256" key="5">
    <source>
        <dbReference type="ARBA" id="ARBA00023242"/>
    </source>
</evidence>
<dbReference type="UniPathway" id="UPA00143"/>
<dbReference type="InterPro" id="IPR019474">
    <property type="entry name" value="Ub_conjug_fac_E4_core"/>
</dbReference>
<dbReference type="Gramene" id="RZC79585">
    <property type="protein sequence ID" value="RZC79585"/>
    <property type="gene ID" value="C5167_003809"/>
</dbReference>
<sequence>MVGKSCRRIQNALAIELACMREHFVEDAMGLLIFVSQIPRALDGFMLWFIFNSFSFEAHQFFLEFLVENLLKLYVHTQLCDKFNIRHNIAKLLGYLWQFCDKFNIRHNIAELLGYLWQVPSHPNALVKIDKEEEKGCI</sequence>
<evidence type="ECO:0000256" key="2">
    <source>
        <dbReference type="ARBA" id="ARBA00004906"/>
    </source>
</evidence>
<proteinExistence type="predicted"/>
<dbReference type="GO" id="GO:0000151">
    <property type="term" value="C:ubiquitin ligase complex"/>
    <property type="evidence" value="ECO:0007669"/>
    <property type="project" value="InterPro"/>
</dbReference>
<gene>
    <name evidence="7" type="ORF">C5167_003809</name>
</gene>
<dbReference type="PANTHER" id="PTHR13931:SF2">
    <property type="entry name" value="UBIQUITIN CONJUGATION FACTOR E4 B"/>
    <property type="match status" value="1"/>
</dbReference>
<evidence type="ECO:0000256" key="1">
    <source>
        <dbReference type="ARBA" id="ARBA00004123"/>
    </source>
</evidence>
<dbReference type="Proteomes" id="UP000316621">
    <property type="component" value="Chromosome 9"/>
</dbReference>
<protein>
    <recommendedName>
        <fullName evidence="6">Ubiquitin conjugation factor E4 core domain-containing protein</fullName>
    </recommendedName>
</protein>
<dbReference type="GO" id="GO:0005634">
    <property type="term" value="C:nucleus"/>
    <property type="evidence" value="ECO:0007669"/>
    <property type="project" value="UniProtKB-SubCell"/>
</dbReference>
<dbReference type="GO" id="GO:0005737">
    <property type="term" value="C:cytoplasm"/>
    <property type="evidence" value="ECO:0007669"/>
    <property type="project" value="TreeGrafter"/>
</dbReference>
<reference evidence="7 8" key="1">
    <citation type="journal article" date="2018" name="Science">
        <title>The opium poppy genome and morphinan production.</title>
        <authorList>
            <person name="Guo L."/>
            <person name="Winzer T."/>
            <person name="Yang X."/>
            <person name="Li Y."/>
            <person name="Ning Z."/>
            <person name="He Z."/>
            <person name="Teodor R."/>
            <person name="Lu Y."/>
            <person name="Bowser T.A."/>
            <person name="Graham I.A."/>
            <person name="Ye K."/>
        </authorList>
    </citation>
    <scope>NUCLEOTIDE SEQUENCE [LARGE SCALE GENOMIC DNA]</scope>
    <source>
        <strain evidence="8">cv. HN1</strain>
        <tissue evidence="7">Leaves</tissue>
    </source>
</reference>
<dbReference type="GO" id="GO:0000209">
    <property type="term" value="P:protein polyubiquitination"/>
    <property type="evidence" value="ECO:0007669"/>
    <property type="project" value="TreeGrafter"/>
</dbReference>
<dbReference type="AlphaFoldDB" id="A0A4Y7L5Y2"/>
<keyword evidence="5" id="KW-0539">Nucleus</keyword>
<keyword evidence="8" id="KW-1185">Reference proteome</keyword>
<comment type="subcellular location">
    <subcellularLocation>
        <location evidence="1">Nucleus</location>
    </subcellularLocation>
</comment>
<feature type="domain" description="Ubiquitin conjugation factor E4 core" evidence="6">
    <location>
        <begin position="54"/>
        <end position="98"/>
    </location>
</feature>
<name>A0A4Y7L5Y2_PAPSO</name>
<keyword evidence="3" id="KW-0808">Transferase</keyword>
<dbReference type="GO" id="GO:0034450">
    <property type="term" value="F:ubiquitin-ubiquitin ligase activity"/>
    <property type="evidence" value="ECO:0007669"/>
    <property type="project" value="InterPro"/>
</dbReference>
<dbReference type="InterPro" id="IPR045132">
    <property type="entry name" value="UBE4"/>
</dbReference>
<dbReference type="GO" id="GO:0006511">
    <property type="term" value="P:ubiquitin-dependent protein catabolic process"/>
    <property type="evidence" value="ECO:0007669"/>
    <property type="project" value="InterPro"/>
</dbReference>